<dbReference type="PIRSF" id="PIRSF035652">
    <property type="entry name" value="CHP02436"/>
    <property type="match status" value="1"/>
</dbReference>
<name>A0A1F5ZMW0_9BACT</name>
<dbReference type="AlphaFoldDB" id="A0A1F5ZMW0"/>
<dbReference type="PANTHER" id="PTHR38471:SF2">
    <property type="entry name" value="FOUR HELIX BUNDLE PROTEIN"/>
    <property type="match status" value="1"/>
</dbReference>
<evidence type="ECO:0000313" key="2">
    <source>
        <dbReference type="Proteomes" id="UP000177416"/>
    </source>
</evidence>
<protein>
    <submittedName>
        <fullName evidence="1">Four helix bundle protein</fullName>
    </submittedName>
</protein>
<evidence type="ECO:0000313" key="1">
    <source>
        <dbReference type="EMBL" id="OGG13836.1"/>
    </source>
</evidence>
<dbReference type="InterPro" id="IPR036583">
    <property type="entry name" value="23S_rRNA_IVS_sf"/>
</dbReference>
<reference evidence="1 2" key="1">
    <citation type="journal article" date="2016" name="Nat. Commun.">
        <title>Thousands of microbial genomes shed light on interconnected biogeochemical processes in an aquifer system.</title>
        <authorList>
            <person name="Anantharaman K."/>
            <person name="Brown C.T."/>
            <person name="Hug L.A."/>
            <person name="Sharon I."/>
            <person name="Castelle C.J."/>
            <person name="Probst A.J."/>
            <person name="Thomas B.C."/>
            <person name="Singh A."/>
            <person name="Wilkins M.J."/>
            <person name="Karaoz U."/>
            <person name="Brodie E.L."/>
            <person name="Williams K.H."/>
            <person name="Hubbard S.S."/>
            <person name="Banfield J.F."/>
        </authorList>
    </citation>
    <scope>NUCLEOTIDE SEQUENCE [LARGE SCALE GENOMIC DNA]</scope>
</reference>
<sequence length="122" mass="13978">MPNQAQNPKKYDLEERTSKFGVDIILFAQSLPQNPINSPLITQLIRAGTSIGANYMEADAAESKKDFQHKIGICKKESKESLHWLRMIAAASQNRKEECRTYWKEAHELLLIFSSIVKKSRE</sequence>
<dbReference type="Proteomes" id="UP000177416">
    <property type="component" value="Unassembled WGS sequence"/>
</dbReference>
<gene>
    <name evidence="1" type="ORF">A2875_03640</name>
</gene>
<dbReference type="NCBIfam" id="TIGR02436">
    <property type="entry name" value="four helix bundle protein"/>
    <property type="match status" value="1"/>
</dbReference>
<dbReference type="Gene3D" id="1.20.1440.60">
    <property type="entry name" value="23S rRNA-intervening sequence"/>
    <property type="match status" value="1"/>
</dbReference>
<accession>A0A1F5ZMW0</accession>
<dbReference type="Pfam" id="PF05635">
    <property type="entry name" value="23S_rRNA_IVP"/>
    <property type="match status" value="1"/>
</dbReference>
<dbReference type="EMBL" id="MFJJ01000031">
    <property type="protein sequence ID" value="OGG13836.1"/>
    <property type="molecule type" value="Genomic_DNA"/>
</dbReference>
<proteinExistence type="predicted"/>
<dbReference type="PANTHER" id="PTHR38471">
    <property type="entry name" value="FOUR HELIX BUNDLE PROTEIN"/>
    <property type="match status" value="1"/>
</dbReference>
<comment type="caution">
    <text evidence="1">The sequence shown here is derived from an EMBL/GenBank/DDBJ whole genome shotgun (WGS) entry which is preliminary data.</text>
</comment>
<dbReference type="SUPFAM" id="SSF158446">
    <property type="entry name" value="IVS-encoded protein-like"/>
    <property type="match status" value="1"/>
</dbReference>
<dbReference type="InterPro" id="IPR012657">
    <property type="entry name" value="23S_rRNA-intervening_sequence"/>
</dbReference>
<organism evidence="1 2">
    <name type="scientific">Candidatus Gottesmanbacteria bacterium RIFCSPHIGHO2_01_FULL_46_14</name>
    <dbReference type="NCBI Taxonomy" id="1798380"/>
    <lineage>
        <taxon>Bacteria</taxon>
        <taxon>Candidatus Gottesmaniibacteriota</taxon>
    </lineage>
</organism>